<sequence>MPRHLNEEEAQQATVLFALLENVVFEEGDDYWHWIWDRSGAFTVKSMYDRLLELDQVQNDDERRQFPVSRVVGTMAKKRWIGARFQGMTPNPIRYYLDVMEEQECKGVSSKGDFSFKYG</sequence>
<name>A0A7J6VJL0_THATH</name>
<dbReference type="AlphaFoldDB" id="A0A7J6VJL0"/>
<dbReference type="OrthoDB" id="10603064at2759"/>
<comment type="caution">
    <text evidence="1">The sequence shown here is derived from an EMBL/GenBank/DDBJ whole genome shotgun (WGS) entry which is preliminary data.</text>
</comment>
<evidence type="ECO:0000313" key="2">
    <source>
        <dbReference type="Proteomes" id="UP000554482"/>
    </source>
</evidence>
<protein>
    <submittedName>
        <fullName evidence="1">Uncharacterized protein</fullName>
    </submittedName>
</protein>
<dbReference type="Proteomes" id="UP000554482">
    <property type="component" value="Unassembled WGS sequence"/>
</dbReference>
<organism evidence="1 2">
    <name type="scientific">Thalictrum thalictroides</name>
    <name type="common">Rue-anemone</name>
    <name type="synonym">Anemone thalictroides</name>
    <dbReference type="NCBI Taxonomy" id="46969"/>
    <lineage>
        <taxon>Eukaryota</taxon>
        <taxon>Viridiplantae</taxon>
        <taxon>Streptophyta</taxon>
        <taxon>Embryophyta</taxon>
        <taxon>Tracheophyta</taxon>
        <taxon>Spermatophyta</taxon>
        <taxon>Magnoliopsida</taxon>
        <taxon>Ranunculales</taxon>
        <taxon>Ranunculaceae</taxon>
        <taxon>Thalictroideae</taxon>
        <taxon>Thalictrum</taxon>
    </lineage>
</organism>
<dbReference type="EMBL" id="JABWDY010031620">
    <property type="protein sequence ID" value="KAF5184768.1"/>
    <property type="molecule type" value="Genomic_DNA"/>
</dbReference>
<evidence type="ECO:0000313" key="1">
    <source>
        <dbReference type="EMBL" id="KAF5184768.1"/>
    </source>
</evidence>
<gene>
    <name evidence="1" type="ORF">FRX31_025644</name>
</gene>
<keyword evidence="2" id="KW-1185">Reference proteome</keyword>
<reference evidence="1 2" key="1">
    <citation type="submission" date="2020-06" db="EMBL/GenBank/DDBJ databases">
        <title>Transcriptomic and genomic resources for Thalictrum thalictroides and T. hernandezii: Facilitating candidate gene discovery in an emerging model plant lineage.</title>
        <authorList>
            <person name="Arias T."/>
            <person name="Riano-Pachon D.M."/>
            <person name="Di Stilio V.S."/>
        </authorList>
    </citation>
    <scope>NUCLEOTIDE SEQUENCE [LARGE SCALE GENOMIC DNA]</scope>
    <source>
        <strain evidence="2">cv. WT478/WT964</strain>
        <tissue evidence="1">Leaves</tissue>
    </source>
</reference>
<accession>A0A7J6VJL0</accession>
<proteinExistence type="predicted"/>